<dbReference type="Proteomes" id="UP000195437">
    <property type="component" value="Chromosome"/>
</dbReference>
<keyword evidence="2" id="KW-1185">Reference proteome</keyword>
<accession>A0A1Y0IWC2</accession>
<dbReference type="KEGG" id="tum:CBW65_23460"/>
<gene>
    <name evidence="1" type="ORF">CBW65_23460</name>
</gene>
<protein>
    <submittedName>
        <fullName evidence="1">Uncharacterized protein</fullName>
    </submittedName>
</protein>
<name>A0A1Y0IWC2_9BACL</name>
<proteinExistence type="predicted"/>
<evidence type="ECO:0000313" key="1">
    <source>
        <dbReference type="EMBL" id="ARU63644.1"/>
    </source>
</evidence>
<dbReference type="RefSeq" id="WP_087458978.1">
    <property type="nucleotide sequence ID" value="NZ_CP021434.1"/>
</dbReference>
<sequence length="108" mass="12746">MVFLNDNLWEVTRQHLGENGENVAIELQDPNGYFDANVRWDGMIELHVYHNVPKGEQNASGDGHIDTLHLADLDDFIVRLQELKEIGQEFFDYQDVWEDQREDRQFEI</sequence>
<dbReference type="OrthoDB" id="2877606at2"/>
<evidence type="ECO:0000313" key="2">
    <source>
        <dbReference type="Proteomes" id="UP000195437"/>
    </source>
</evidence>
<dbReference type="EMBL" id="CP021434">
    <property type="protein sequence ID" value="ARU63644.1"/>
    <property type="molecule type" value="Genomic_DNA"/>
</dbReference>
<organism evidence="1 2">
    <name type="scientific">Tumebacillus avium</name>
    <dbReference type="NCBI Taxonomy" id="1903704"/>
    <lineage>
        <taxon>Bacteria</taxon>
        <taxon>Bacillati</taxon>
        <taxon>Bacillota</taxon>
        <taxon>Bacilli</taxon>
        <taxon>Bacillales</taxon>
        <taxon>Alicyclobacillaceae</taxon>
        <taxon>Tumebacillus</taxon>
    </lineage>
</organism>
<reference evidence="2" key="1">
    <citation type="submission" date="2017-05" db="EMBL/GenBank/DDBJ databases">
        <authorList>
            <person name="Sung H."/>
        </authorList>
    </citation>
    <scope>NUCLEOTIDE SEQUENCE [LARGE SCALE GENOMIC DNA]</scope>
    <source>
        <strain evidence="2">AR23208</strain>
    </source>
</reference>
<dbReference type="AlphaFoldDB" id="A0A1Y0IWC2"/>